<evidence type="ECO:0000313" key="3">
    <source>
        <dbReference type="Proteomes" id="UP001153076"/>
    </source>
</evidence>
<feature type="compositionally biased region" description="Pro residues" evidence="1">
    <location>
        <begin position="108"/>
        <end position="120"/>
    </location>
</feature>
<dbReference type="OrthoDB" id="1845088at2759"/>
<gene>
    <name evidence="2" type="ORF">Cgig2_027874</name>
</gene>
<organism evidence="2 3">
    <name type="scientific">Carnegiea gigantea</name>
    <dbReference type="NCBI Taxonomy" id="171969"/>
    <lineage>
        <taxon>Eukaryota</taxon>
        <taxon>Viridiplantae</taxon>
        <taxon>Streptophyta</taxon>
        <taxon>Embryophyta</taxon>
        <taxon>Tracheophyta</taxon>
        <taxon>Spermatophyta</taxon>
        <taxon>Magnoliopsida</taxon>
        <taxon>eudicotyledons</taxon>
        <taxon>Gunneridae</taxon>
        <taxon>Pentapetalae</taxon>
        <taxon>Caryophyllales</taxon>
        <taxon>Cactineae</taxon>
        <taxon>Cactaceae</taxon>
        <taxon>Cactoideae</taxon>
        <taxon>Echinocereeae</taxon>
        <taxon>Carnegiea</taxon>
    </lineage>
</organism>
<reference evidence="2" key="1">
    <citation type="submission" date="2022-04" db="EMBL/GenBank/DDBJ databases">
        <title>Carnegiea gigantea Genome sequencing and assembly v2.</title>
        <authorList>
            <person name="Copetti D."/>
            <person name="Sanderson M.J."/>
            <person name="Burquez A."/>
            <person name="Wojciechowski M.F."/>
        </authorList>
    </citation>
    <scope>NUCLEOTIDE SEQUENCE</scope>
    <source>
        <strain evidence="2">SGP5-SGP5p</strain>
        <tissue evidence="2">Aerial part</tissue>
    </source>
</reference>
<feature type="region of interest" description="Disordered" evidence="1">
    <location>
        <begin position="91"/>
        <end position="120"/>
    </location>
</feature>
<dbReference type="Proteomes" id="UP001153076">
    <property type="component" value="Unassembled WGS sequence"/>
</dbReference>
<protein>
    <submittedName>
        <fullName evidence="2">Uncharacterized protein</fullName>
    </submittedName>
</protein>
<feature type="compositionally biased region" description="Low complexity" evidence="1">
    <location>
        <begin position="95"/>
        <end position="107"/>
    </location>
</feature>
<dbReference type="AlphaFoldDB" id="A0A9Q1KLV1"/>
<name>A0A9Q1KLV1_9CARY</name>
<comment type="caution">
    <text evidence="2">The sequence shown here is derived from an EMBL/GenBank/DDBJ whole genome shotgun (WGS) entry which is preliminary data.</text>
</comment>
<dbReference type="EMBL" id="JAKOGI010000070">
    <property type="protein sequence ID" value="KAJ8445793.1"/>
    <property type="molecule type" value="Genomic_DNA"/>
</dbReference>
<keyword evidence="3" id="KW-1185">Reference proteome</keyword>
<evidence type="ECO:0000256" key="1">
    <source>
        <dbReference type="SAM" id="MobiDB-lite"/>
    </source>
</evidence>
<sequence>MTSTANYSLSSSLVSGADVQSFSSPDTPSLACSSANMTVSLPSAFPAPPLPPPSLGSGILVSGASSFPVPDLSAIYALGAPSSSWPSPISHTAVLSSQPSGPSVTSVGPPPSTTPPPPPVLQPPVDFSSWPSTGASLPPIHPTLFTVNVKNFITVVLTTVEDFLSWRTQFIAFLVTQQLSGFFDVQLTLNGLDEDYHTLVTTLSYGTNLLTFDGLCSKLIHYEQRLKFLKTKDLLSLQR</sequence>
<proteinExistence type="predicted"/>
<evidence type="ECO:0000313" key="2">
    <source>
        <dbReference type="EMBL" id="KAJ8445793.1"/>
    </source>
</evidence>
<accession>A0A9Q1KLV1</accession>